<keyword evidence="4 7" id="KW-0812">Transmembrane</keyword>
<comment type="caution">
    <text evidence="8">The sequence shown here is derived from an EMBL/GenBank/DDBJ whole genome shotgun (WGS) entry which is preliminary data.</text>
</comment>
<dbReference type="eggNOG" id="COG2244">
    <property type="taxonomic scope" value="Bacteria"/>
</dbReference>
<comment type="subcellular location">
    <subcellularLocation>
        <location evidence="1">Cell membrane</location>
        <topology evidence="1">Multi-pass membrane protein</topology>
    </subcellularLocation>
</comment>
<feature type="transmembrane region" description="Helical" evidence="7">
    <location>
        <begin position="79"/>
        <end position="102"/>
    </location>
</feature>
<dbReference type="Pfam" id="PF13440">
    <property type="entry name" value="Polysacc_synt_3"/>
    <property type="match status" value="1"/>
</dbReference>
<protein>
    <submittedName>
        <fullName evidence="8">Lipopolysaccharide biosynthesis protein WzxC</fullName>
    </submittedName>
</protein>
<evidence type="ECO:0000313" key="9">
    <source>
        <dbReference type="Proteomes" id="UP000006073"/>
    </source>
</evidence>
<keyword evidence="9" id="KW-1185">Reference proteome</keyword>
<dbReference type="Proteomes" id="UP000006073">
    <property type="component" value="Unassembled WGS sequence"/>
</dbReference>
<dbReference type="PANTHER" id="PTHR30250">
    <property type="entry name" value="PST FAMILY PREDICTED COLANIC ACID TRANSPORTER"/>
    <property type="match status" value="1"/>
</dbReference>
<feature type="transmembrane region" description="Helical" evidence="7">
    <location>
        <begin position="114"/>
        <end position="133"/>
    </location>
</feature>
<feature type="transmembrane region" description="Helical" evidence="7">
    <location>
        <begin position="440"/>
        <end position="461"/>
    </location>
</feature>
<reference evidence="8 9" key="1">
    <citation type="journal article" date="2013" name="Genome Announc.">
        <title>Draft Genome Sequence of Indibacter alkaliphilus Strain LW1T, Isolated from Lonar Lake, a Haloalkaline Lake in the Buldana District of Maharashtra, India.</title>
        <authorList>
            <person name="Singh A."/>
            <person name="Kumar Jangir P."/>
            <person name="Sharma R."/>
            <person name="Singh A."/>
            <person name="Kumar Pinnaka A."/>
            <person name="Shivaji S."/>
        </authorList>
    </citation>
    <scope>NUCLEOTIDE SEQUENCE [LARGE SCALE GENOMIC DNA]</scope>
    <source>
        <strain evidence="9">CCUG 57479 / KCTC 22604 / LW1</strain>
    </source>
</reference>
<dbReference type="GO" id="GO:0005886">
    <property type="term" value="C:plasma membrane"/>
    <property type="evidence" value="ECO:0007669"/>
    <property type="project" value="UniProtKB-SubCell"/>
</dbReference>
<evidence type="ECO:0000256" key="4">
    <source>
        <dbReference type="ARBA" id="ARBA00022692"/>
    </source>
</evidence>
<dbReference type="OrthoDB" id="9770347at2"/>
<evidence type="ECO:0000256" key="7">
    <source>
        <dbReference type="SAM" id="Phobius"/>
    </source>
</evidence>
<proteinExistence type="inferred from homology"/>
<evidence type="ECO:0000256" key="6">
    <source>
        <dbReference type="ARBA" id="ARBA00023136"/>
    </source>
</evidence>
<keyword evidence="5 7" id="KW-1133">Transmembrane helix</keyword>
<evidence type="ECO:0000256" key="2">
    <source>
        <dbReference type="ARBA" id="ARBA00007430"/>
    </source>
</evidence>
<feature type="transmembrane region" description="Helical" evidence="7">
    <location>
        <begin position="320"/>
        <end position="341"/>
    </location>
</feature>
<gene>
    <name evidence="8" type="ORF">A33Q_3468</name>
</gene>
<sequence length="475" mass="53074">MSLKKQALSGIVWTFAQQSGVQIISFGVQIILARLLLPEMFGLIAMINVFIAIGQLLMDGGMTTSLIRTENPDHLDYSTVFSTNILVSLGLYGLIFLGAPFISTFYEQPILTDLVRVFALSFVINAFVAVHVAKLTKEMNFKKQMTIQIPSTLIGGATGVIMAILGYGVWSLVWLNISQAMALSVQYWLFSSWRPGFKIDKSKWKYHFNFGYKMTLSGLLDRIYNNAYNIIIGKFFVPAQVGFFTQAETMRLFPVGQIGSVIGKVTYPLFANIKTDAELKNAYKKTMKLVLSIVIPMMLILIIVAEDFFLLLFGEKWLPAVPYFQILSIASIVRPISSYNLNILKVKGRSDLFLKVEVIKKIFGVIAIAVALPFGIMAMVISLTVVSYTFVLSNMIASGRLINYKFAEQLKDISLLYLLGILISIGTYLVFPLFKVDSNFLNILGVTTLFLAVYFVALLIFEKSLVRTAISLLKK</sequence>
<feature type="transmembrane region" description="Helical" evidence="7">
    <location>
        <begin position="289"/>
        <end position="314"/>
    </location>
</feature>
<dbReference type="PANTHER" id="PTHR30250:SF10">
    <property type="entry name" value="LIPOPOLYSACCHARIDE BIOSYNTHESIS PROTEIN WZXC"/>
    <property type="match status" value="1"/>
</dbReference>
<dbReference type="CDD" id="cd13127">
    <property type="entry name" value="MATE_tuaB_like"/>
    <property type="match status" value="1"/>
</dbReference>
<keyword evidence="3" id="KW-1003">Cell membrane</keyword>
<evidence type="ECO:0000313" key="8">
    <source>
        <dbReference type="EMBL" id="EOZ93863.1"/>
    </source>
</evidence>
<evidence type="ECO:0000256" key="5">
    <source>
        <dbReference type="ARBA" id="ARBA00022989"/>
    </source>
</evidence>
<feature type="transmembrane region" description="Helical" evidence="7">
    <location>
        <begin position="40"/>
        <end position="58"/>
    </location>
</feature>
<organism evidence="8 9">
    <name type="scientific">Indibacter alkaliphilus (strain CCUG 57479 / KCTC 22604 / LW1)</name>
    <dbReference type="NCBI Taxonomy" id="1189612"/>
    <lineage>
        <taxon>Bacteria</taxon>
        <taxon>Pseudomonadati</taxon>
        <taxon>Bacteroidota</taxon>
        <taxon>Cytophagia</taxon>
        <taxon>Cytophagales</taxon>
        <taxon>Cyclobacteriaceae</taxon>
    </lineage>
</organism>
<dbReference type="RefSeq" id="WP_009035879.1">
    <property type="nucleotide sequence ID" value="NZ_ALWO02000044.1"/>
</dbReference>
<dbReference type="STRING" id="1189612.A33Q_3468"/>
<evidence type="ECO:0000256" key="3">
    <source>
        <dbReference type="ARBA" id="ARBA00022475"/>
    </source>
</evidence>
<dbReference type="EMBL" id="ALWO02000044">
    <property type="protein sequence ID" value="EOZ93863.1"/>
    <property type="molecule type" value="Genomic_DNA"/>
</dbReference>
<name>S2DVG9_INDAL</name>
<comment type="similarity">
    <text evidence="2">Belongs to the polysaccharide synthase family.</text>
</comment>
<feature type="transmembrane region" description="Helical" evidence="7">
    <location>
        <begin position="415"/>
        <end position="434"/>
    </location>
</feature>
<feature type="transmembrane region" description="Helical" evidence="7">
    <location>
        <begin position="362"/>
        <end position="381"/>
    </location>
</feature>
<dbReference type="AlphaFoldDB" id="S2DVG9"/>
<evidence type="ECO:0000256" key="1">
    <source>
        <dbReference type="ARBA" id="ARBA00004651"/>
    </source>
</evidence>
<keyword evidence="6 7" id="KW-0472">Membrane</keyword>
<feature type="transmembrane region" description="Helical" evidence="7">
    <location>
        <begin position="145"/>
        <end position="167"/>
    </location>
</feature>
<dbReference type="InterPro" id="IPR050833">
    <property type="entry name" value="Poly_Biosynth_Transport"/>
</dbReference>
<accession>S2DVG9</accession>